<organism evidence="2 3">
    <name type="scientific">Roridomyces roridus</name>
    <dbReference type="NCBI Taxonomy" id="1738132"/>
    <lineage>
        <taxon>Eukaryota</taxon>
        <taxon>Fungi</taxon>
        <taxon>Dikarya</taxon>
        <taxon>Basidiomycota</taxon>
        <taxon>Agaricomycotina</taxon>
        <taxon>Agaricomycetes</taxon>
        <taxon>Agaricomycetidae</taxon>
        <taxon>Agaricales</taxon>
        <taxon>Marasmiineae</taxon>
        <taxon>Mycenaceae</taxon>
        <taxon>Roridomyces</taxon>
    </lineage>
</organism>
<dbReference type="AlphaFoldDB" id="A0AAD7CEV7"/>
<sequence length="386" mass="42041">MAFVSGKITKARRTDEEKDHLHVELGAEHLSSGVLADKNLRNFLRTRETSVPTGLEINRDLLKRRPPQSTTLSDISKSNKVGKGLVGKQRTRKHTRHYSGLDSESSVGLLILRIKAGIELILVVVPPSCRCAAEALGAGDVGLVDTRGIIGCLCGGLGGGEGGGELFDLRAPSREVEPPPPAGFRRRAQRISGSRGVWLMGYEKKSQKNRCAHTPNRHAIGIAAESCPDVLSSPVPHLFGVVQEIDLEQIGNKGLGHRRKSLRGQQSRGVKLSTHQWESSKGMSGDMVASAKAISVTSIYSLPCWFAGRVGLNMSTRIGSSQRNSIVGRWLLEGGSKPHRPGRLRIPDLEVNAGSLFGSIKEAEKVHSDSMRENFRRRRAKHSHFT</sequence>
<reference evidence="2" key="1">
    <citation type="submission" date="2023-03" db="EMBL/GenBank/DDBJ databases">
        <title>Massive genome expansion in bonnet fungi (Mycena s.s.) driven by repeated elements and novel gene families across ecological guilds.</title>
        <authorList>
            <consortium name="Lawrence Berkeley National Laboratory"/>
            <person name="Harder C.B."/>
            <person name="Miyauchi S."/>
            <person name="Viragh M."/>
            <person name="Kuo A."/>
            <person name="Thoen E."/>
            <person name="Andreopoulos B."/>
            <person name="Lu D."/>
            <person name="Skrede I."/>
            <person name="Drula E."/>
            <person name="Henrissat B."/>
            <person name="Morin E."/>
            <person name="Kohler A."/>
            <person name="Barry K."/>
            <person name="LaButti K."/>
            <person name="Morin E."/>
            <person name="Salamov A."/>
            <person name="Lipzen A."/>
            <person name="Mereny Z."/>
            <person name="Hegedus B."/>
            <person name="Baldrian P."/>
            <person name="Stursova M."/>
            <person name="Weitz H."/>
            <person name="Taylor A."/>
            <person name="Grigoriev I.V."/>
            <person name="Nagy L.G."/>
            <person name="Martin F."/>
            <person name="Kauserud H."/>
        </authorList>
    </citation>
    <scope>NUCLEOTIDE SEQUENCE</scope>
    <source>
        <strain evidence="2">9284</strain>
    </source>
</reference>
<dbReference type="EMBL" id="JARKIF010000002">
    <property type="protein sequence ID" value="KAJ7647144.1"/>
    <property type="molecule type" value="Genomic_DNA"/>
</dbReference>
<name>A0AAD7CEV7_9AGAR</name>
<accession>A0AAD7CEV7</accession>
<evidence type="ECO:0000313" key="3">
    <source>
        <dbReference type="Proteomes" id="UP001221142"/>
    </source>
</evidence>
<proteinExistence type="predicted"/>
<protein>
    <submittedName>
        <fullName evidence="2">Uncharacterized protein</fullName>
    </submittedName>
</protein>
<comment type="caution">
    <text evidence="2">The sequence shown here is derived from an EMBL/GenBank/DDBJ whole genome shotgun (WGS) entry which is preliminary data.</text>
</comment>
<evidence type="ECO:0000256" key="1">
    <source>
        <dbReference type="SAM" id="MobiDB-lite"/>
    </source>
</evidence>
<feature type="region of interest" description="Disordered" evidence="1">
    <location>
        <begin position="66"/>
        <end position="99"/>
    </location>
</feature>
<feature type="compositionally biased region" description="Polar residues" evidence="1">
    <location>
        <begin position="67"/>
        <end position="79"/>
    </location>
</feature>
<dbReference type="Proteomes" id="UP001221142">
    <property type="component" value="Unassembled WGS sequence"/>
</dbReference>
<evidence type="ECO:0000313" key="2">
    <source>
        <dbReference type="EMBL" id="KAJ7647144.1"/>
    </source>
</evidence>
<gene>
    <name evidence="2" type="ORF">FB45DRAFT_998387</name>
</gene>
<keyword evidence="3" id="KW-1185">Reference proteome</keyword>